<dbReference type="Proteomes" id="UP001311232">
    <property type="component" value="Unassembled WGS sequence"/>
</dbReference>
<evidence type="ECO:0008006" key="4">
    <source>
        <dbReference type="Google" id="ProtNLM"/>
    </source>
</evidence>
<name>A0AAV9R306_9TELE</name>
<keyword evidence="3" id="KW-1185">Reference proteome</keyword>
<sequence length="223" mass="24409">MPGSHYSADPSFPPLEVCYKEMVTLTPENTHIVTRMINSDHWIGLRKYINYNDTIELDNSTNTSPNISDTPWTLWANGDPLVFQNWYPGYPVFKSLLPKIDCCSCTCLAPIQTTTNPPTVSSVTSQNNGNPTGPNNTTVINNNMTDFTSLLGFENATTVSSVTSQKNGNPTGPNNTTVIYNNMTDFTSLLGFENATTVSSVTSQKNGNPTGPNNTTVIKYKHI</sequence>
<evidence type="ECO:0000256" key="1">
    <source>
        <dbReference type="SAM" id="MobiDB-lite"/>
    </source>
</evidence>
<dbReference type="AlphaFoldDB" id="A0AAV9R306"/>
<accession>A0AAV9R306</accession>
<comment type="caution">
    <text evidence="2">The sequence shown here is derived from an EMBL/GenBank/DDBJ whole genome shotgun (WGS) entry which is preliminary data.</text>
</comment>
<protein>
    <recommendedName>
        <fullName evidence="4">C-type lectin domain-containing protein</fullName>
    </recommendedName>
</protein>
<evidence type="ECO:0000313" key="2">
    <source>
        <dbReference type="EMBL" id="KAK5602762.1"/>
    </source>
</evidence>
<dbReference type="EMBL" id="JAHHUM010002602">
    <property type="protein sequence ID" value="KAK5602762.1"/>
    <property type="molecule type" value="Genomic_DNA"/>
</dbReference>
<feature type="region of interest" description="Disordered" evidence="1">
    <location>
        <begin position="117"/>
        <end position="137"/>
    </location>
</feature>
<gene>
    <name evidence="2" type="ORF">CRENBAI_026667</name>
</gene>
<organism evidence="2 3">
    <name type="scientific">Crenichthys baileyi</name>
    <name type="common">White River springfish</name>
    <dbReference type="NCBI Taxonomy" id="28760"/>
    <lineage>
        <taxon>Eukaryota</taxon>
        <taxon>Metazoa</taxon>
        <taxon>Chordata</taxon>
        <taxon>Craniata</taxon>
        <taxon>Vertebrata</taxon>
        <taxon>Euteleostomi</taxon>
        <taxon>Actinopterygii</taxon>
        <taxon>Neopterygii</taxon>
        <taxon>Teleostei</taxon>
        <taxon>Neoteleostei</taxon>
        <taxon>Acanthomorphata</taxon>
        <taxon>Ovalentaria</taxon>
        <taxon>Atherinomorphae</taxon>
        <taxon>Cyprinodontiformes</taxon>
        <taxon>Goodeidae</taxon>
        <taxon>Crenichthys</taxon>
    </lineage>
</organism>
<evidence type="ECO:0000313" key="3">
    <source>
        <dbReference type="Proteomes" id="UP001311232"/>
    </source>
</evidence>
<reference evidence="2 3" key="1">
    <citation type="submission" date="2021-06" db="EMBL/GenBank/DDBJ databases">
        <authorList>
            <person name="Palmer J.M."/>
        </authorList>
    </citation>
    <scope>NUCLEOTIDE SEQUENCE [LARGE SCALE GENOMIC DNA]</scope>
    <source>
        <strain evidence="2 3">MEX-2019</strain>
        <tissue evidence="2">Muscle</tissue>
    </source>
</reference>
<proteinExistence type="predicted"/>